<dbReference type="Gene3D" id="2.40.370.10">
    <property type="entry name" value="AttH-like domain"/>
    <property type="match status" value="2"/>
</dbReference>
<dbReference type="PROSITE" id="PS51257">
    <property type="entry name" value="PROKAR_LIPOPROTEIN"/>
    <property type="match status" value="1"/>
</dbReference>
<dbReference type="Proteomes" id="UP000002943">
    <property type="component" value="Unassembled WGS sequence"/>
</dbReference>
<dbReference type="AlphaFoldDB" id="E3BHE0"/>
<dbReference type="PANTHER" id="PTHR38591:SF1">
    <property type="entry name" value="BLL1000 PROTEIN"/>
    <property type="match status" value="1"/>
</dbReference>
<evidence type="ECO:0000313" key="3">
    <source>
        <dbReference type="EMBL" id="EFP97528.1"/>
    </source>
</evidence>
<gene>
    <name evidence="3" type="ORF">VIBC2010_09637</name>
</gene>
<feature type="chain" id="PRO_5003166979" description="AttH domain-containing protein" evidence="1">
    <location>
        <begin position="20"/>
        <end position="360"/>
    </location>
</feature>
<dbReference type="EMBL" id="AEIU01000056">
    <property type="protein sequence ID" value="EFP97528.1"/>
    <property type="molecule type" value="Genomic_DNA"/>
</dbReference>
<dbReference type="Pfam" id="PF07143">
    <property type="entry name" value="CrtC"/>
    <property type="match status" value="1"/>
</dbReference>
<evidence type="ECO:0000256" key="1">
    <source>
        <dbReference type="SAM" id="SignalP"/>
    </source>
</evidence>
<feature type="signal peptide" evidence="1">
    <location>
        <begin position="1"/>
        <end position="19"/>
    </location>
</feature>
<name>E3BHE0_9VIBR</name>
<evidence type="ECO:0000259" key="2">
    <source>
        <dbReference type="Pfam" id="PF07143"/>
    </source>
</evidence>
<dbReference type="SUPFAM" id="SSF159245">
    <property type="entry name" value="AttH-like"/>
    <property type="match status" value="1"/>
</dbReference>
<keyword evidence="1" id="KW-0732">Signal</keyword>
<reference evidence="3 4" key="1">
    <citation type="journal article" date="2012" name="Int. J. Syst. Evol. Microbiol.">
        <title>Vibrio caribbeanicus sp. nov., isolated from the marine sponge Scleritoderma cyanea.</title>
        <authorList>
            <person name="Hoffmann M."/>
            <person name="Monday S.R."/>
            <person name="Allard M.W."/>
            <person name="Strain E.A."/>
            <person name="Whittaker P."/>
            <person name="Naum M."/>
            <person name="McCarthy P.J."/>
            <person name="Lopez J.V."/>
            <person name="Fischer M."/>
            <person name="Brown E.W."/>
        </authorList>
    </citation>
    <scope>NUCLEOTIDE SEQUENCE [LARGE SCALE GENOMIC DNA]</scope>
    <source>
        <strain evidence="3 4">ATCC BAA-2122</strain>
    </source>
</reference>
<dbReference type="PANTHER" id="PTHR38591">
    <property type="entry name" value="HYDROLASE"/>
    <property type="match status" value="1"/>
</dbReference>
<dbReference type="InterPro" id="IPR023374">
    <property type="entry name" value="AttH-like_dom_sf"/>
</dbReference>
<dbReference type="RefSeq" id="WP_009600390.1">
    <property type="nucleotide sequence ID" value="NZ_AEIU01000056.1"/>
</dbReference>
<dbReference type="STRING" id="796620.VIBC2010_09637"/>
<dbReference type="eggNOG" id="COG5621">
    <property type="taxonomic scope" value="Bacteria"/>
</dbReference>
<proteinExistence type="predicted"/>
<comment type="caution">
    <text evidence="3">The sequence shown here is derived from an EMBL/GenBank/DDBJ whole genome shotgun (WGS) entry which is preliminary data.</text>
</comment>
<dbReference type="OrthoDB" id="9770826at2"/>
<organism evidence="3 4">
    <name type="scientific">Vibrio caribbeanicus ATCC BAA-2122</name>
    <dbReference type="NCBI Taxonomy" id="796620"/>
    <lineage>
        <taxon>Bacteria</taxon>
        <taxon>Pseudomonadati</taxon>
        <taxon>Pseudomonadota</taxon>
        <taxon>Gammaproteobacteria</taxon>
        <taxon>Vibrionales</taxon>
        <taxon>Vibrionaceae</taxon>
        <taxon>Vibrio</taxon>
    </lineage>
</organism>
<evidence type="ECO:0000313" key="4">
    <source>
        <dbReference type="Proteomes" id="UP000002943"/>
    </source>
</evidence>
<keyword evidence="4" id="KW-1185">Reference proteome</keyword>
<dbReference type="InterPro" id="IPR010791">
    <property type="entry name" value="AttH_dom"/>
</dbReference>
<sequence length="360" mass="40835">MLMRLAAFIAATLILTACGENNEPSDSNWMSQTNSNFAQVVPDKEVNLPSDHASHDAFKHEWWYFTANLVDEKGQSLGVQWTQFRVALSPKVPNQDGASTQWKTQQMFMAHSAITTKEQHVADERWSRSHPNVAGVNANPFSVYIDDWHWRAESVEPFPAVVNVKTKDMSYKLLLEASAPYQKQGNLGFSKKSINGKVASYYFSQPFIKVSGEVIVEGQRHQVTGTGWLDREWSSQFLLETQQGWDWFALRLSEDTALVVFQLREKGAPEYTYARLMKRDGSHTRVEQKDIKIKSKAMTEIGDQSYPTLWQLIIPSLDVDLEISALNPLARMPLTISYWEGPTVISGSHQGFGYMELTGY</sequence>
<dbReference type="Pfam" id="PF17186">
    <property type="entry name" value="Lipocalin_9"/>
    <property type="match status" value="1"/>
</dbReference>
<protein>
    <recommendedName>
        <fullName evidence="2">AttH domain-containing protein</fullName>
    </recommendedName>
</protein>
<accession>E3BHE0</accession>
<feature type="domain" description="AttH" evidence="2">
    <location>
        <begin position="60"/>
        <end position="235"/>
    </location>
</feature>